<accession>A0A067NCZ9</accession>
<organism evidence="1 2">
    <name type="scientific">Pleurotus ostreatus (strain PC15)</name>
    <name type="common">Oyster mushroom</name>
    <dbReference type="NCBI Taxonomy" id="1137138"/>
    <lineage>
        <taxon>Eukaryota</taxon>
        <taxon>Fungi</taxon>
        <taxon>Dikarya</taxon>
        <taxon>Basidiomycota</taxon>
        <taxon>Agaricomycotina</taxon>
        <taxon>Agaricomycetes</taxon>
        <taxon>Agaricomycetidae</taxon>
        <taxon>Agaricales</taxon>
        <taxon>Pleurotineae</taxon>
        <taxon>Pleurotaceae</taxon>
        <taxon>Pleurotus</taxon>
    </lineage>
</organism>
<reference evidence="2" key="1">
    <citation type="journal article" date="2014" name="Proc. Natl. Acad. Sci. U.S.A.">
        <title>Extensive sampling of basidiomycete genomes demonstrates inadequacy of the white-rot/brown-rot paradigm for wood decay fungi.</title>
        <authorList>
            <person name="Riley R."/>
            <person name="Salamov A.A."/>
            <person name="Brown D.W."/>
            <person name="Nagy L.G."/>
            <person name="Floudas D."/>
            <person name="Held B.W."/>
            <person name="Levasseur A."/>
            <person name="Lombard V."/>
            <person name="Morin E."/>
            <person name="Otillar R."/>
            <person name="Lindquist E.A."/>
            <person name="Sun H."/>
            <person name="LaButti K.M."/>
            <person name="Schmutz J."/>
            <person name="Jabbour D."/>
            <person name="Luo H."/>
            <person name="Baker S.E."/>
            <person name="Pisabarro A.G."/>
            <person name="Walton J.D."/>
            <person name="Blanchette R.A."/>
            <person name="Henrissat B."/>
            <person name="Martin F."/>
            <person name="Cullen D."/>
            <person name="Hibbett D.S."/>
            <person name="Grigoriev I.V."/>
        </authorList>
    </citation>
    <scope>NUCLEOTIDE SEQUENCE [LARGE SCALE GENOMIC DNA]</scope>
    <source>
        <strain evidence="2">PC15</strain>
    </source>
</reference>
<proteinExistence type="predicted"/>
<dbReference type="VEuPathDB" id="FungiDB:PLEOSDRAFT_161805"/>
<dbReference type="HOGENOM" id="CLU_2400613_0_0_1"/>
<name>A0A067NCZ9_PLEO1</name>
<gene>
    <name evidence="1" type="ORF">PLEOSDRAFT_161805</name>
</gene>
<evidence type="ECO:0000313" key="1">
    <source>
        <dbReference type="EMBL" id="KDQ22002.1"/>
    </source>
</evidence>
<evidence type="ECO:0000313" key="2">
    <source>
        <dbReference type="Proteomes" id="UP000027073"/>
    </source>
</evidence>
<dbReference type="EMBL" id="KL198015">
    <property type="protein sequence ID" value="KDQ22002.1"/>
    <property type="molecule type" value="Genomic_DNA"/>
</dbReference>
<dbReference type="Proteomes" id="UP000027073">
    <property type="component" value="Unassembled WGS sequence"/>
</dbReference>
<dbReference type="InParanoid" id="A0A067NCZ9"/>
<dbReference type="AlphaFoldDB" id="A0A067NCZ9"/>
<protein>
    <submittedName>
        <fullName evidence="1">Uncharacterized protein</fullName>
    </submittedName>
</protein>
<sequence length="93" mass="10656">MVQTPSFYDLHNLDTPPAYTQDTRHIRRRNGSFPGTRRLFYGGSALLKMLRSYFHHSCPRTNYFPIVFLQIYSLGASIIPVTSGFVLTVPPIH</sequence>